<dbReference type="AlphaFoldDB" id="A0A0F9U669"/>
<gene>
    <name evidence="1" type="ORF">LCGC14_0305960</name>
</gene>
<accession>A0A0F9U669</accession>
<proteinExistence type="predicted"/>
<reference evidence="1" key="1">
    <citation type="journal article" date="2015" name="Nature">
        <title>Complex archaea that bridge the gap between prokaryotes and eukaryotes.</title>
        <authorList>
            <person name="Spang A."/>
            <person name="Saw J.H."/>
            <person name="Jorgensen S.L."/>
            <person name="Zaremba-Niedzwiedzka K."/>
            <person name="Martijn J."/>
            <person name="Lind A.E."/>
            <person name="van Eijk R."/>
            <person name="Schleper C."/>
            <person name="Guy L."/>
            <person name="Ettema T.J."/>
        </authorList>
    </citation>
    <scope>NUCLEOTIDE SEQUENCE</scope>
</reference>
<comment type="caution">
    <text evidence="1">The sequence shown here is derived from an EMBL/GenBank/DDBJ whole genome shotgun (WGS) entry which is preliminary data.</text>
</comment>
<evidence type="ECO:0000313" key="1">
    <source>
        <dbReference type="EMBL" id="KKN82772.1"/>
    </source>
</evidence>
<sequence length="145" mass="16905">MKERIKKLLAKILVMLNDDIINFNTYDIDYNEVDELYRYLLHNEVSTVEVRDKNEIPNMVKDELSKIAKITLSVTEAELLDFIKASEDKVTIKLIEEKLGKSFTGALGKLLGKELIESKKYREDFSPLSPTKMIKYYAIKERIKQ</sequence>
<protein>
    <submittedName>
        <fullName evidence="1">Uncharacterized protein</fullName>
    </submittedName>
</protein>
<dbReference type="EMBL" id="LAZR01000195">
    <property type="protein sequence ID" value="KKN82772.1"/>
    <property type="molecule type" value="Genomic_DNA"/>
</dbReference>
<name>A0A0F9U669_9ZZZZ</name>
<organism evidence="1">
    <name type="scientific">marine sediment metagenome</name>
    <dbReference type="NCBI Taxonomy" id="412755"/>
    <lineage>
        <taxon>unclassified sequences</taxon>
        <taxon>metagenomes</taxon>
        <taxon>ecological metagenomes</taxon>
    </lineage>
</organism>